<dbReference type="AlphaFoldDB" id="A0A3B0YUH9"/>
<evidence type="ECO:0000313" key="1">
    <source>
        <dbReference type="EMBL" id="VAW72544.1"/>
    </source>
</evidence>
<protein>
    <recommendedName>
        <fullName evidence="2">Kazal-like domain-containing protein</fullName>
    </recommendedName>
</protein>
<dbReference type="InterPro" id="IPR035242">
    <property type="entry name" value="DUF5329"/>
</dbReference>
<dbReference type="Pfam" id="PF17263">
    <property type="entry name" value="DUF5329"/>
    <property type="match status" value="1"/>
</dbReference>
<organism evidence="1">
    <name type="scientific">hydrothermal vent metagenome</name>
    <dbReference type="NCBI Taxonomy" id="652676"/>
    <lineage>
        <taxon>unclassified sequences</taxon>
        <taxon>metagenomes</taxon>
        <taxon>ecological metagenomes</taxon>
    </lineage>
</organism>
<dbReference type="EMBL" id="UOFJ01000671">
    <property type="protein sequence ID" value="VAW72544.1"/>
    <property type="molecule type" value="Genomic_DNA"/>
</dbReference>
<proteinExistence type="predicted"/>
<evidence type="ECO:0008006" key="2">
    <source>
        <dbReference type="Google" id="ProtNLM"/>
    </source>
</evidence>
<reference evidence="1" key="1">
    <citation type="submission" date="2018-06" db="EMBL/GenBank/DDBJ databases">
        <authorList>
            <person name="Zhirakovskaya E."/>
        </authorList>
    </citation>
    <scope>NUCLEOTIDE SEQUENCE</scope>
</reference>
<gene>
    <name evidence="1" type="ORF">MNBD_GAMMA10-1727</name>
</gene>
<sequence>MSFMARFLVWLLLFFPGLVLADVADKQRAEVDHLLAFVKNSECLITRNGEEHTGENAVSHIEKKYDYFRGDIKTTEDFIEYSATKSALSGQFYTLSCADKKVIRTKDWLLAELKAYRGVTLKQAGAPEITVCTEPRPQICTQVYVPVCASLKGGAAKTMSSGCSACSKADVVSYQSGEC</sequence>
<name>A0A3B0YUH9_9ZZZZ</name>
<accession>A0A3B0YUH9</accession>